<feature type="domain" description="3-keto-alpha-glucoside-1,2-lyase/3-keto-2-hydroxy-glucal hydratase" evidence="1">
    <location>
        <begin position="37"/>
        <end position="198"/>
    </location>
</feature>
<dbReference type="Proteomes" id="UP000228987">
    <property type="component" value="Unassembled WGS sequence"/>
</dbReference>
<dbReference type="EMBL" id="NVWI01000001">
    <property type="protein sequence ID" value="PCJ43389.1"/>
    <property type="molecule type" value="Genomic_DNA"/>
</dbReference>
<gene>
    <name evidence="2" type="ORF">COA71_00515</name>
</gene>
<dbReference type="Gene3D" id="2.60.120.560">
    <property type="entry name" value="Exo-inulinase, domain 1"/>
    <property type="match status" value="1"/>
</dbReference>
<organism evidence="2 3">
    <name type="scientific">SAR86 cluster bacterium</name>
    <dbReference type="NCBI Taxonomy" id="2030880"/>
    <lineage>
        <taxon>Bacteria</taxon>
        <taxon>Pseudomonadati</taxon>
        <taxon>Pseudomonadota</taxon>
        <taxon>Gammaproteobacteria</taxon>
        <taxon>SAR86 cluster</taxon>
    </lineage>
</organism>
<proteinExistence type="predicted"/>
<dbReference type="AlphaFoldDB" id="A0A2A5CHN9"/>
<dbReference type="Pfam" id="PF06439">
    <property type="entry name" value="3keto-disac_hyd"/>
    <property type="match status" value="1"/>
</dbReference>
<evidence type="ECO:0000259" key="1">
    <source>
        <dbReference type="Pfam" id="PF06439"/>
    </source>
</evidence>
<sequence>MTKSQGVTMLKPIKLFIMLIFGTLISACSMLEDSSSMTSLFDGGNLQNWEEVGNAEWRLNNGYVEGSGDAGFLVSQQAYGDFRLTVEFWTDGPANSGVFIRCDDKQNIGADNCYEVNIFDTRTDQTYRTGGIVNVAPPAESIDAANQWNSFEILAQGSHLVVIMNGIETVNVSNEQLASGYIALQYGTGVVRFGDVRIQQL</sequence>
<reference evidence="3" key="1">
    <citation type="submission" date="2017-08" db="EMBL/GenBank/DDBJ databases">
        <title>A dynamic microbial community with high functional redundancy inhabits the cold, oxic subseafloor aquifer.</title>
        <authorList>
            <person name="Tully B.J."/>
            <person name="Wheat C.G."/>
            <person name="Glazer B.T."/>
            <person name="Huber J.A."/>
        </authorList>
    </citation>
    <scope>NUCLEOTIDE SEQUENCE [LARGE SCALE GENOMIC DNA]</scope>
</reference>
<dbReference type="PROSITE" id="PS51257">
    <property type="entry name" value="PROKAR_LIPOPROTEIN"/>
    <property type="match status" value="1"/>
</dbReference>
<dbReference type="InterPro" id="IPR010496">
    <property type="entry name" value="AL/BT2_dom"/>
</dbReference>
<evidence type="ECO:0000313" key="3">
    <source>
        <dbReference type="Proteomes" id="UP000228987"/>
    </source>
</evidence>
<comment type="caution">
    <text evidence="2">The sequence shown here is derived from an EMBL/GenBank/DDBJ whole genome shotgun (WGS) entry which is preliminary data.</text>
</comment>
<protein>
    <recommendedName>
        <fullName evidence="1">3-keto-alpha-glucoside-1,2-lyase/3-keto-2-hydroxy-glucal hydratase domain-containing protein</fullName>
    </recommendedName>
</protein>
<name>A0A2A5CHN9_9GAMM</name>
<dbReference type="GO" id="GO:0016787">
    <property type="term" value="F:hydrolase activity"/>
    <property type="evidence" value="ECO:0007669"/>
    <property type="project" value="InterPro"/>
</dbReference>
<accession>A0A2A5CHN9</accession>
<evidence type="ECO:0000313" key="2">
    <source>
        <dbReference type="EMBL" id="PCJ43389.1"/>
    </source>
</evidence>